<evidence type="ECO:0000256" key="4">
    <source>
        <dbReference type="ARBA" id="ARBA00022692"/>
    </source>
</evidence>
<feature type="transmembrane region" description="Helical" evidence="10">
    <location>
        <begin position="67"/>
        <end position="89"/>
    </location>
</feature>
<feature type="transmembrane region" description="Helical" evidence="10">
    <location>
        <begin position="158"/>
        <end position="179"/>
    </location>
</feature>
<feature type="transmembrane region" description="Helical" evidence="10">
    <location>
        <begin position="221"/>
        <end position="246"/>
    </location>
</feature>
<keyword evidence="2" id="KW-0813">Transport</keyword>
<sequence length="439" mass="46128">MATPIGSRASLESSGQAINSLTAEELGSGNESGHTDPVAPVLLWIVVILIAAKIGGEVFEKLKQPAVLGELIFGVLVGNLHLIGINWLTPIAGDIHIDVLSRIGVIILLFMVGLESNIKEMMKVGVPSLLVATVGVIVPFILGFFVSKYFYPEAVMNVHLFIGATLTATSVGITARVLKDLGKLQLPESKIILGAAVIDDVMGLVILAVVSGIIATGALSLLSVGVITLKSVAFLIGAIVVGTYTAPWIGRQIAKMNVENMKIVTALIIAFIFSWAANLIGLATIVGAFAAGLILDEVHFKDVLRKNHHGDKVPETHIEDLIRPIAAFLVPIFFVLMGIQVKLETFANPAVLGVAAGLTIAAILGKQVCGLVVKKSYSRLVIGLGMIPRGEVGLIFAAIGKGLGVVNDAVFSAIVIMVIVTTLVTPPLLKMALDKMKIA</sequence>
<comment type="subcellular location">
    <subcellularLocation>
        <location evidence="1">Membrane</location>
        <topology evidence="1">Multi-pass membrane protein</topology>
    </subcellularLocation>
</comment>
<feature type="transmembrane region" description="Helical" evidence="10">
    <location>
        <begin position="95"/>
        <end position="114"/>
    </location>
</feature>
<feature type="transmembrane region" description="Helical" evidence="10">
    <location>
        <begin position="346"/>
        <end position="365"/>
    </location>
</feature>
<evidence type="ECO:0000256" key="3">
    <source>
        <dbReference type="ARBA" id="ARBA00022449"/>
    </source>
</evidence>
<dbReference type="EMBL" id="PFAR01000045">
    <property type="protein sequence ID" value="PIR92900.1"/>
    <property type="molecule type" value="Genomic_DNA"/>
</dbReference>
<reference evidence="13" key="1">
    <citation type="submission" date="2017-09" db="EMBL/GenBank/DDBJ databases">
        <title>Depth-based differentiation of microbial function through sediment-hosted aquifers and enrichment of novel symbionts in the deep terrestrial subsurface.</title>
        <authorList>
            <person name="Probst A.J."/>
            <person name="Ladd B."/>
            <person name="Jarett J.K."/>
            <person name="Geller-Mcgrath D.E."/>
            <person name="Sieber C.M.K."/>
            <person name="Emerson J.B."/>
            <person name="Anantharaman K."/>
            <person name="Thomas B.C."/>
            <person name="Malmstrom R."/>
            <person name="Stieglmeier M."/>
            <person name="Klingl A."/>
            <person name="Woyke T."/>
            <person name="Ryan C.M."/>
            <person name="Banfield J.F."/>
        </authorList>
    </citation>
    <scope>NUCLEOTIDE SEQUENCE [LARGE SCALE GENOMIC DNA]</scope>
</reference>
<feature type="transmembrane region" description="Helical" evidence="10">
    <location>
        <begin position="411"/>
        <end position="429"/>
    </location>
</feature>
<evidence type="ECO:0000256" key="9">
    <source>
        <dbReference type="ARBA" id="ARBA00023201"/>
    </source>
</evidence>
<evidence type="ECO:0000256" key="1">
    <source>
        <dbReference type="ARBA" id="ARBA00004141"/>
    </source>
</evidence>
<keyword evidence="7" id="KW-0406">Ion transport</keyword>
<feature type="transmembrane region" description="Helical" evidence="10">
    <location>
        <begin position="38"/>
        <end position="55"/>
    </location>
</feature>
<protein>
    <submittedName>
        <fullName evidence="12">Cation:proton antiporter</fullName>
    </submittedName>
</protein>
<feature type="transmembrane region" description="Helical" evidence="10">
    <location>
        <begin position="377"/>
        <end position="399"/>
    </location>
</feature>
<keyword evidence="4 10" id="KW-0812">Transmembrane</keyword>
<dbReference type="PANTHER" id="PTHR43562">
    <property type="entry name" value="NAPA-TYPE SODIUM/HYDROGEN ANTIPORTER"/>
    <property type="match status" value="1"/>
</dbReference>
<comment type="caution">
    <text evidence="12">The sequence shown here is derived from an EMBL/GenBank/DDBJ whole genome shotgun (WGS) entry which is preliminary data.</text>
</comment>
<keyword evidence="6" id="KW-0915">Sodium</keyword>
<evidence type="ECO:0000256" key="8">
    <source>
        <dbReference type="ARBA" id="ARBA00023136"/>
    </source>
</evidence>
<feature type="transmembrane region" description="Helical" evidence="10">
    <location>
        <begin position="258"/>
        <end position="276"/>
    </location>
</feature>
<evidence type="ECO:0000256" key="5">
    <source>
        <dbReference type="ARBA" id="ARBA00022989"/>
    </source>
</evidence>
<dbReference type="GO" id="GO:1902600">
    <property type="term" value="P:proton transmembrane transport"/>
    <property type="evidence" value="ECO:0007669"/>
    <property type="project" value="InterPro"/>
</dbReference>
<dbReference type="Pfam" id="PF00999">
    <property type="entry name" value="Na_H_Exchanger"/>
    <property type="match status" value="1"/>
</dbReference>
<dbReference type="Gene3D" id="1.20.1530.20">
    <property type="match status" value="1"/>
</dbReference>
<evidence type="ECO:0000259" key="11">
    <source>
        <dbReference type="Pfam" id="PF00999"/>
    </source>
</evidence>
<proteinExistence type="predicted"/>
<keyword evidence="8 10" id="KW-0472">Membrane</keyword>
<feature type="transmembrane region" description="Helical" evidence="10">
    <location>
        <begin position="126"/>
        <end position="146"/>
    </location>
</feature>
<evidence type="ECO:0000313" key="13">
    <source>
        <dbReference type="Proteomes" id="UP000228626"/>
    </source>
</evidence>
<dbReference type="InterPro" id="IPR038770">
    <property type="entry name" value="Na+/solute_symporter_sf"/>
</dbReference>
<dbReference type="Proteomes" id="UP000228626">
    <property type="component" value="Unassembled WGS sequence"/>
</dbReference>
<dbReference type="PANTHER" id="PTHR43562:SF3">
    <property type="entry name" value="SODIUM ION_PROTON EXCHANGER (EUROFUNG)"/>
    <property type="match status" value="1"/>
</dbReference>
<accession>A0A2H0V3I6</accession>
<evidence type="ECO:0000256" key="2">
    <source>
        <dbReference type="ARBA" id="ARBA00022448"/>
    </source>
</evidence>
<dbReference type="AlphaFoldDB" id="A0A2H0V3I6"/>
<dbReference type="InterPro" id="IPR006153">
    <property type="entry name" value="Cation/H_exchanger_TM"/>
</dbReference>
<dbReference type="GO" id="GO:0015297">
    <property type="term" value="F:antiporter activity"/>
    <property type="evidence" value="ECO:0007669"/>
    <property type="project" value="UniProtKB-KW"/>
</dbReference>
<keyword evidence="9" id="KW-0739">Sodium transport</keyword>
<evidence type="ECO:0000313" key="12">
    <source>
        <dbReference type="EMBL" id="PIR92900.1"/>
    </source>
</evidence>
<dbReference type="GO" id="GO:0016020">
    <property type="term" value="C:membrane"/>
    <property type="evidence" value="ECO:0007669"/>
    <property type="project" value="UniProtKB-SubCell"/>
</dbReference>
<feature type="domain" description="Cation/H+ exchanger transmembrane" evidence="11">
    <location>
        <begin position="50"/>
        <end position="431"/>
    </location>
</feature>
<dbReference type="GO" id="GO:0006814">
    <property type="term" value="P:sodium ion transport"/>
    <property type="evidence" value="ECO:0007669"/>
    <property type="project" value="UniProtKB-KW"/>
</dbReference>
<evidence type="ECO:0000256" key="6">
    <source>
        <dbReference type="ARBA" id="ARBA00023053"/>
    </source>
</evidence>
<evidence type="ECO:0000256" key="7">
    <source>
        <dbReference type="ARBA" id="ARBA00023065"/>
    </source>
</evidence>
<feature type="transmembrane region" description="Helical" evidence="10">
    <location>
        <begin position="191"/>
        <end position="215"/>
    </location>
</feature>
<organism evidence="12 13">
    <name type="scientific">Candidatus Falkowbacteria bacterium CG10_big_fil_rev_8_21_14_0_10_43_10</name>
    <dbReference type="NCBI Taxonomy" id="1974567"/>
    <lineage>
        <taxon>Bacteria</taxon>
        <taxon>Candidatus Falkowiibacteriota</taxon>
    </lineage>
</organism>
<name>A0A2H0V3I6_9BACT</name>
<evidence type="ECO:0000256" key="10">
    <source>
        <dbReference type="SAM" id="Phobius"/>
    </source>
</evidence>
<keyword evidence="3" id="KW-0050">Antiport</keyword>
<gene>
    <name evidence="12" type="ORF">COT99_03745</name>
</gene>
<keyword evidence="5 10" id="KW-1133">Transmembrane helix</keyword>